<organism evidence="1 2">
    <name type="scientific">Temnothorax longispinosus</name>
    <dbReference type="NCBI Taxonomy" id="300112"/>
    <lineage>
        <taxon>Eukaryota</taxon>
        <taxon>Metazoa</taxon>
        <taxon>Ecdysozoa</taxon>
        <taxon>Arthropoda</taxon>
        <taxon>Hexapoda</taxon>
        <taxon>Insecta</taxon>
        <taxon>Pterygota</taxon>
        <taxon>Neoptera</taxon>
        <taxon>Endopterygota</taxon>
        <taxon>Hymenoptera</taxon>
        <taxon>Apocrita</taxon>
        <taxon>Aculeata</taxon>
        <taxon>Formicoidea</taxon>
        <taxon>Formicidae</taxon>
        <taxon>Myrmicinae</taxon>
        <taxon>Temnothorax</taxon>
    </lineage>
</organism>
<evidence type="ECO:0000313" key="2">
    <source>
        <dbReference type="Proteomes" id="UP000310200"/>
    </source>
</evidence>
<dbReference type="Proteomes" id="UP000310200">
    <property type="component" value="Unassembled WGS sequence"/>
</dbReference>
<dbReference type="EMBL" id="QBLH01003435">
    <property type="protein sequence ID" value="TGZ38396.1"/>
    <property type="molecule type" value="Genomic_DNA"/>
</dbReference>
<protein>
    <submittedName>
        <fullName evidence="1">Uncharacterized protein</fullName>
    </submittedName>
</protein>
<reference evidence="1 2" key="1">
    <citation type="journal article" date="2019" name="Philos. Trans. R. Soc. Lond., B, Biol. Sci.">
        <title>Ant behaviour and brain gene expression of defending hosts depend on the ecological success of the intruding social parasite.</title>
        <authorList>
            <person name="Kaur R."/>
            <person name="Stoldt M."/>
            <person name="Jongepier E."/>
            <person name="Feldmeyer B."/>
            <person name="Menzel F."/>
            <person name="Bornberg-Bauer E."/>
            <person name="Foitzik S."/>
        </authorList>
    </citation>
    <scope>NUCLEOTIDE SEQUENCE [LARGE SCALE GENOMIC DNA]</scope>
    <source>
        <tissue evidence="1">Whole body</tissue>
    </source>
</reference>
<accession>A0A4S2JSG1</accession>
<keyword evidence="2" id="KW-1185">Reference proteome</keyword>
<sequence length="153" mass="18013">MLSNLKLKFYRTRRLSKSCTKDNKINIEEIRNSSDICEEKYLTNRNLSILIDKQLESDVVDNVYLRQKQHVEGTSNSSTRSSQNSYVLIASEEMPVVLNDTNWEFVNCHDITESIRKDSAVKEYCSPKCSSAWFLKIRREILRNRRNKIYPVK</sequence>
<evidence type="ECO:0000313" key="1">
    <source>
        <dbReference type="EMBL" id="TGZ38396.1"/>
    </source>
</evidence>
<gene>
    <name evidence="1" type="ORF">DBV15_06745</name>
</gene>
<comment type="caution">
    <text evidence="1">The sequence shown here is derived from an EMBL/GenBank/DDBJ whole genome shotgun (WGS) entry which is preliminary data.</text>
</comment>
<name>A0A4S2JSG1_9HYME</name>
<proteinExistence type="predicted"/>
<dbReference type="AlphaFoldDB" id="A0A4S2JSG1"/>